<gene>
    <name evidence="2" type="primary">LOC101855034</name>
</gene>
<organism evidence="1 2">
    <name type="scientific">Aplysia californica</name>
    <name type="common">California sea hare</name>
    <dbReference type="NCBI Taxonomy" id="6500"/>
    <lineage>
        <taxon>Eukaryota</taxon>
        <taxon>Metazoa</taxon>
        <taxon>Spiralia</taxon>
        <taxon>Lophotrochozoa</taxon>
        <taxon>Mollusca</taxon>
        <taxon>Gastropoda</taxon>
        <taxon>Heterobranchia</taxon>
        <taxon>Euthyneura</taxon>
        <taxon>Tectipleura</taxon>
        <taxon>Aplysiida</taxon>
        <taxon>Aplysioidea</taxon>
        <taxon>Aplysiidae</taxon>
        <taxon>Aplysia</taxon>
    </lineage>
</organism>
<evidence type="ECO:0000313" key="2">
    <source>
        <dbReference type="RefSeq" id="XP_005102760.1"/>
    </source>
</evidence>
<dbReference type="Proteomes" id="UP000694888">
    <property type="component" value="Unplaced"/>
</dbReference>
<dbReference type="RefSeq" id="XP_005102760.1">
    <property type="nucleotide sequence ID" value="XM_005102703.2"/>
</dbReference>
<dbReference type="GeneID" id="101855034"/>
<proteinExistence type="predicted"/>
<evidence type="ECO:0000313" key="1">
    <source>
        <dbReference type="Proteomes" id="UP000694888"/>
    </source>
</evidence>
<protein>
    <submittedName>
        <fullName evidence="2">Uncharacterized protein LOC101855034</fullName>
    </submittedName>
</protein>
<keyword evidence="1" id="KW-1185">Reference proteome</keyword>
<name>A0ABM0JVX0_APLCA</name>
<sequence length="111" mass="12598">MLTPTDPHFFDGEVKLLQEKFNCFQELFMTVLYLSFPKVKKESHCWLDAERTKFQTQVDTIKLAMECLALSGPGVITMPSGIGGNNIGVYQTSYFNASKLKKLKRALECLQ</sequence>
<reference evidence="2" key="1">
    <citation type="submission" date="2025-08" db="UniProtKB">
        <authorList>
            <consortium name="RefSeq"/>
        </authorList>
    </citation>
    <scope>IDENTIFICATION</scope>
</reference>
<accession>A0ABM0JVX0</accession>